<dbReference type="VEuPathDB" id="FungiDB:AeMF1_003396"/>
<evidence type="ECO:0000313" key="2">
    <source>
        <dbReference type="EMBL" id="KAF0724053.1"/>
    </source>
</evidence>
<dbReference type="Proteomes" id="UP000481153">
    <property type="component" value="Unassembled WGS sequence"/>
</dbReference>
<keyword evidence="3" id="KW-1185">Reference proteome</keyword>
<proteinExistence type="predicted"/>
<dbReference type="Pfam" id="PF10551">
    <property type="entry name" value="MULE"/>
    <property type="match status" value="1"/>
</dbReference>
<dbReference type="AlphaFoldDB" id="A0A6G0WAY2"/>
<organism evidence="2 3">
    <name type="scientific">Aphanomyces euteiches</name>
    <dbReference type="NCBI Taxonomy" id="100861"/>
    <lineage>
        <taxon>Eukaryota</taxon>
        <taxon>Sar</taxon>
        <taxon>Stramenopiles</taxon>
        <taxon>Oomycota</taxon>
        <taxon>Saprolegniomycetes</taxon>
        <taxon>Saprolegniales</taxon>
        <taxon>Verrucalvaceae</taxon>
        <taxon>Aphanomyces</taxon>
    </lineage>
</organism>
<dbReference type="InterPro" id="IPR018289">
    <property type="entry name" value="MULE_transposase_dom"/>
</dbReference>
<sequence>MFNWNFERNGDTARRDVAANPTARDVGIEHEVVAVGENFEDESHNERSGVDSIEWTMLGAFSNLQMARDVVDFSSVHATRESKCMVCLTSATHKIKTRYLRCKCGVLCTKLVKIVHCLAAGNCVVYARGQNGDCAKRPSGHLTKVVKAEAEKLFVMGATPSQALGKLSKMVPEANMPKLKKLQNCYRYFRNQSMNENNSTSQMVSQLLRRRFQHGLAVNEAFTFGYEIINGQPSIGFGGTEDPFMVGITTKSLLSQLDRDPSSFLFHWDATYKLNVKAYPVLVCGISDLARNFHPIAFFILSKESETEYAWASDSLMELYAEVFGRRLKFTYVMADAGKAPTKAIETRSGLLGVVKLLMCFYHVIANVQNFITGMSPRTKALVYRNIYSMHYSRSADELEHHWQQARNVWTTNVELVSKIFVAISTRNGCEAVRGYGKCTMHRLVFPLRTTRVRLSTKS</sequence>
<comment type="caution">
    <text evidence="2">The sequence shown here is derived from an EMBL/GenBank/DDBJ whole genome shotgun (WGS) entry which is preliminary data.</text>
</comment>
<protein>
    <recommendedName>
        <fullName evidence="1">MULE transposase domain-containing protein</fullName>
    </recommendedName>
</protein>
<dbReference type="PANTHER" id="PTHR33977">
    <property type="entry name" value="ZINC ION BINDING PROTEIN"/>
    <property type="match status" value="1"/>
</dbReference>
<feature type="domain" description="MULE transposase" evidence="1">
    <location>
        <begin position="267"/>
        <end position="367"/>
    </location>
</feature>
<dbReference type="PANTHER" id="PTHR33977:SF1">
    <property type="entry name" value="ZINC ION BINDING PROTEIN"/>
    <property type="match status" value="1"/>
</dbReference>
<dbReference type="EMBL" id="VJMJ01000285">
    <property type="protein sequence ID" value="KAF0724053.1"/>
    <property type="molecule type" value="Genomic_DNA"/>
</dbReference>
<evidence type="ECO:0000313" key="3">
    <source>
        <dbReference type="Proteomes" id="UP000481153"/>
    </source>
</evidence>
<evidence type="ECO:0000259" key="1">
    <source>
        <dbReference type="Pfam" id="PF10551"/>
    </source>
</evidence>
<name>A0A6G0WAY2_9STRA</name>
<reference evidence="2 3" key="1">
    <citation type="submission" date="2019-07" db="EMBL/GenBank/DDBJ databases">
        <title>Genomics analysis of Aphanomyces spp. identifies a new class of oomycete effector associated with host adaptation.</title>
        <authorList>
            <person name="Gaulin E."/>
        </authorList>
    </citation>
    <scope>NUCLEOTIDE SEQUENCE [LARGE SCALE GENOMIC DNA]</scope>
    <source>
        <strain evidence="2 3">ATCC 201684</strain>
    </source>
</reference>
<accession>A0A6G0WAY2</accession>
<gene>
    <name evidence="2" type="ORF">Ae201684_017161</name>
</gene>